<accession>A9HRB6</accession>
<feature type="compositionally biased region" description="Low complexity" evidence="1">
    <location>
        <begin position="16"/>
        <end position="45"/>
    </location>
</feature>
<dbReference type="AlphaFoldDB" id="A9HRB6"/>
<name>A9HRB6_GLUDA</name>
<protein>
    <submittedName>
        <fullName evidence="2">Uncharacterized protein</fullName>
    </submittedName>
</protein>
<evidence type="ECO:0000313" key="3">
    <source>
        <dbReference type="Proteomes" id="UP000001176"/>
    </source>
</evidence>
<gene>
    <name evidence="2" type="ordered locus">GDI2926</name>
</gene>
<sequence length="52" mass="5476">MLAKAPDFDHKDVLFPRRAAASPAGMAAAARDATAARRTARPGRATQKDANI</sequence>
<dbReference type="KEGG" id="gdi:GDI2926"/>
<feature type="compositionally biased region" description="Basic and acidic residues" evidence="1">
    <location>
        <begin position="1"/>
        <end position="15"/>
    </location>
</feature>
<dbReference type="EMBL" id="AM889285">
    <property type="protein sequence ID" value="CAP56869.1"/>
    <property type="molecule type" value="Genomic_DNA"/>
</dbReference>
<proteinExistence type="predicted"/>
<evidence type="ECO:0000313" key="2">
    <source>
        <dbReference type="EMBL" id="CAP56869.1"/>
    </source>
</evidence>
<dbReference type="Proteomes" id="UP000001176">
    <property type="component" value="Chromosome"/>
</dbReference>
<organism evidence="2 3">
    <name type="scientific">Gluconacetobacter diazotrophicus (strain ATCC 49037 / DSM 5601 / CCUG 37298 / CIP 103539 / LMG 7603 / PAl5)</name>
    <dbReference type="NCBI Taxonomy" id="272568"/>
    <lineage>
        <taxon>Bacteria</taxon>
        <taxon>Pseudomonadati</taxon>
        <taxon>Pseudomonadota</taxon>
        <taxon>Alphaproteobacteria</taxon>
        <taxon>Acetobacterales</taxon>
        <taxon>Acetobacteraceae</taxon>
        <taxon>Gluconacetobacter</taxon>
    </lineage>
</organism>
<feature type="region of interest" description="Disordered" evidence="1">
    <location>
        <begin position="1"/>
        <end position="52"/>
    </location>
</feature>
<reference evidence="2 3" key="1">
    <citation type="journal article" date="2009" name="BMC Genomics">
        <title>Complete genome sequence of the sugarcane nitrogen-fixing endophyte Gluconacetobacter diazotrophicus Pal5.</title>
        <authorList>
            <person name="Bertalan M."/>
            <person name="Albano R."/>
            <person name="Padua V."/>
            <person name="Rouws L."/>
            <person name="Rojas C."/>
            <person name="Hemerly A."/>
            <person name="Teixeira K."/>
            <person name="Schwab S."/>
            <person name="Araujo J."/>
            <person name="Oliveira A."/>
            <person name="Franca L."/>
            <person name="Magalhaes V."/>
            <person name="Alqueres S."/>
            <person name="Cardoso A."/>
            <person name="Almeida W."/>
            <person name="Loureiro M.M."/>
            <person name="Nogueira E."/>
            <person name="Cidade D."/>
            <person name="Oliveira D."/>
            <person name="Simao T."/>
            <person name="Macedo J."/>
            <person name="Valadao A."/>
            <person name="Dreschsel M."/>
            <person name="Freitas F."/>
            <person name="Vidal M."/>
            <person name="Guedes H."/>
            <person name="Rodrigues E."/>
            <person name="Meneses C."/>
            <person name="Brioso P."/>
            <person name="Pozzer L."/>
            <person name="Figueiredo D."/>
            <person name="Montano H."/>
            <person name="Junior J."/>
            <person name="Filho G."/>
            <person name="Flores V."/>
            <person name="Ferreira B."/>
            <person name="Branco A."/>
            <person name="Gonzalez P."/>
            <person name="Guillobel H."/>
            <person name="Lemos M."/>
            <person name="Seibel L."/>
            <person name="Macedo J."/>
            <person name="Alves-Ferreira M."/>
            <person name="Sachetto-Martins G."/>
            <person name="Coelho A."/>
            <person name="Santos E."/>
            <person name="Amaral G."/>
            <person name="Neves A."/>
            <person name="Pacheco A.B."/>
            <person name="Carvalho D."/>
            <person name="Lery L."/>
            <person name="Bisch P."/>
            <person name="Rossle S.C."/>
            <person name="Urmenyi T."/>
            <person name="Kruger W.V."/>
            <person name="Martins O."/>
            <person name="Baldani J.I."/>
            <person name="Ferreira P.C."/>
        </authorList>
    </citation>
    <scope>NUCLEOTIDE SEQUENCE [LARGE SCALE GENOMIC DNA]</scope>
    <source>
        <strain evidence="3">ATCC 49037 / DSM 5601 / CCUG 37298 / CIP 103539 / LMG 7603 / PAl5</strain>
    </source>
</reference>
<keyword evidence="3" id="KW-1185">Reference proteome</keyword>
<evidence type="ECO:0000256" key="1">
    <source>
        <dbReference type="SAM" id="MobiDB-lite"/>
    </source>
</evidence>